<reference evidence="3" key="1">
    <citation type="journal article" date="2023" name="Mol. Phylogenet. Evol.">
        <title>Genome-scale phylogeny and comparative genomics of the fungal order Sordariales.</title>
        <authorList>
            <person name="Hensen N."/>
            <person name="Bonometti L."/>
            <person name="Westerberg I."/>
            <person name="Brannstrom I.O."/>
            <person name="Guillou S."/>
            <person name="Cros-Aarteil S."/>
            <person name="Calhoun S."/>
            <person name="Haridas S."/>
            <person name="Kuo A."/>
            <person name="Mondo S."/>
            <person name="Pangilinan J."/>
            <person name="Riley R."/>
            <person name="LaButti K."/>
            <person name="Andreopoulos B."/>
            <person name="Lipzen A."/>
            <person name="Chen C."/>
            <person name="Yan M."/>
            <person name="Daum C."/>
            <person name="Ng V."/>
            <person name="Clum A."/>
            <person name="Steindorff A."/>
            <person name="Ohm R.A."/>
            <person name="Martin F."/>
            <person name="Silar P."/>
            <person name="Natvig D.O."/>
            <person name="Lalanne C."/>
            <person name="Gautier V."/>
            <person name="Ament-Velasquez S.L."/>
            <person name="Kruys A."/>
            <person name="Hutchinson M.I."/>
            <person name="Powell A.J."/>
            <person name="Barry K."/>
            <person name="Miller A.N."/>
            <person name="Grigoriev I.V."/>
            <person name="Debuchy R."/>
            <person name="Gladieux P."/>
            <person name="Hiltunen Thoren M."/>
            <person name="Johannesson H."/>
        </authorList>
    </citation>
    <scope>NUCLEOTIDE SEQUENCE [LARGE SCALE GENOMIC DNA]</scope>
    <source>
        <strain evidence="3">CBS 340.73</strain>
    </source>
</reference>
<evidence type="ECO:0000313" key="3">
    <source>
        <dbReference type="Proteomes" id="UP001303473"/>
    </source>
</evidence>
<dbReference type="AlphaFoldDB" id="A0AAN6MV90"/>
<keyword evidence="1" id="KW-0175">Coiled coil</keyword>
<keyword evidence="3" id="KW-1185">Reference proteome</keyword>
<evidence type="ECO:0000313" key="2">
    <source>
        <dbReference type="EMBL" id="KAK3933476.1"/>
    </source>
</evidence>
<protein>
    <submittedName>
        <fullName evidence="2">Uncharacterized protein</fullName>
    </submittedName>
</protein>
<feature type="non-terminal residue" evidence="2">
    <location>
        <position position="1"/>
    </location>
</feature>
<gene>
    <name evidence="2" type="ORF">QBC46DRAFT_275664</name>
</gene>
<evidence type="ECO:0000256" key="1">
    <source>
        <dbReference type="SAM" id="Coils"/>
    </source>
</evidence>
<dbReference type="Proteomes" id="UP001303473">
    <property type="component" value="Unassembled WGS sequence"/>
</dbReference>
<dbReference type="EMBL" id="MU854185">
    <property type="protein sequence ID" value="KAK3933476.1"/>
    <property type="molecule type" value="Genomic_DNA"/>
</dbReference>
<organism evidence="2 3">
    <name type="scientific">Diplogelasinospora grovesii</name>
    <dbReference type="NCBI Taxonomy" id="303347"/>
    <lineage>
        <taxon>Eukaryota</taxon>
        <taxon>Fungi</taxon>
        <taxon>Dikarya</taxon>
        <taxon>Ascomycota</taxon>
        <taxon>Pezizomycotina</taxon>
        <taxon>Sordariomycetes</taxon>
        <taxon>Sordariomycetidae</taxon>
        <taxon>Sordariales</taxon>
        <taxon>Diplogelasinosporaceae</taxon>
        <taxon>Diplogelasinospora</taxon>
    </lineage>
</organism>
<name>A0AAN6MV90_9PEZI</name>
<feature type="coiled-coil region" evidence="1">
    <location>
        <begin position="91"/>
        <end position="146"/>
    </location>
</feature>
<accession>A0AAN6MV90</accession>
<proteinExistence type="predicted"/>
<comment type="caution">
    <text evidence="2">The sequence shown here is derived from an EMBL/GenBank/DDBJ whole genome shotgun (WGS) entry which is preliminary data.</text>
</comment>
<sequence length="191" mass="21607">KQIGLTIPAADVRLITSKGDLYSWKYLAEVKHLFSKNLSDHSVKACKQLCAGVGQTFEAILPTTIGFASGEHTEPTPFETLRTSVSFTSRIAELTEYTEELKRQIRDAGETLNAEASLRHALEEDLKNAKEKCTSLKKELQQSRDRADFFERIVFRYTEGMNETFPILNEMRDNIISMGDGQFLKEGCHLN</sequence>